<reference evidence="3" key="1">
    <citation type="journal article" date="2023" name="Mol. Ecol. Resour.">
        <title>Chromosome-level genome assembly of a triploid poplar Populus alba 'Berolinensis'.</title>
        <authorList>
            <person name="Chen S."/>
            <person name="Yu Y."/>
            <person name="Wang X."/>
            <person name="Wang S."/>
            <person name="Zhang T."/>
            <person name="Zhou Y."/>
            <person name="He R."/>
            <person name="Meng N."/>
            <person name="Wang Y."/>
            <person name="Liu W."/>
            <person name="Liu Z."/>
            <person name="Liu J."/>
            <person name="Guo Q."/>
            <person name="Huang H."/>
            <person name="Sederoff R.R."/>
            <person name="Wang G."/>
            <person name="Qu G."/>
            <person name="Chen S."/>
        </authorList>
    </citation>
    <scope>NUCLEOTIDE SEQUENCE</scope>
    <source>
        <strain evidence="3">SC-2020</strain>
    </source>
</reference>
<dbReference type="Proteomes" id="UP001164929">
    <property type="component" value="Chromosome 2"/>
</dbReference>
<protein>
    <submittedName>
        <fullName evidence="3">Uncharacterized protein</fullName>
    </submittedName>
</protein>
<keyword evidence="4" id="KW-1185">Reference proteome</keyword>
<keyword evidence="1" id="KW-0732">Signal</keyword>
<evidence type="ECO:0000313" key="3">
    <source>
        <dbReference type="EMBL" id="KAJ7007777.1"/>
    </source>
</evidence>
<name>A0AAD6WCZ1_9ROSI</name>
<comment type="caution">
    <text evidence="3">The sequence shown here is derived from an EMBL/GenBank/DDBJ whole genome shotgun (WGS) entry which is preliminary data.</text>
</comment>
<gene>
    <name evidence="2" type="ORF">NC653_006719</name>
    <name evidence="3" type="ORF">NC653_006723</name>
</gene>
<accession>A0AAD6WCZ1</accession>
<evidence type="ECO:0000313" key="4">
    <source>
        <dbReference type="Proteomes" id="UP001164929"/>
    </source>
</evidence>
<sequence length="76" mass="8850">MALLFFFWIWQFCHPWLKSRAMLPVPILQCLLVTSLAAPYFGKNSMLTCQFLPQILTLLSIPELFHHMLAFSGFMT</sequence>
<feature type="chain" id="PRO_5042441761" evidence="1">
    <location>
        <begin position="16"/>
        <end position="76"/>
    </location>
</feature>
<evidence type="ECO:0000256" key="1">
    <source>
        <dbReference type="SAM" id="SignalP"/>
    </source>
</evidence>
<feature type="signal peptide" evidence="1">
    <location>
        <begin position="1"/>
        <end position="15"/>
    </location>
</feature>
<dbReference type="EMBL" id="JAQIZT010000002">
    <property type="protein sequence ID" value="KAJ7007773.1"/>
    <property type="molecule type" value="Genomic_DNA"/>
</dbReference>
<proteinExistence type="predicted"/>
<dbReference type="AlphaFoldDB" id="A0AAD6WCZ1"/>
<evidence type="ECO:0000313" key="2">
    <source>
        <dbReference type="EMBL" id="KAJ7007773.1"/>
    </source>
</evidence>
<dbReference type="EMBL" id="JAQIZT010000002">
    <property type="protein sequence ID" value="KAJ7007777.1"/>
    <property type="molecule type" value="Genomic_DNA"/>
</dbReference>
<organism evidence="3 4">
    <name type="scientific">Populus alba x Populus x berolinensis</name>
    <dbReference type="NCBI Taxonomy" id="444605"/>
    <lineage>
        <taxon>Eukaryota</taxon>
        <taxon>Viridiplantae</taxon>
        <taxon>Streptophyta</taxon>
        <taxon>Embryophyta</taxon>
        <taxon>Tracheophyta</taxon>
        <taxon>Spermatophyta</taxon>
        <taxon>Magnoliopsida</taxon>
        <taxon>eudicotyledons</taxon>
        <taxon>Gunneridae</taxon>
        <taxon>Pentapetalae</taxon>
        <taxon>rosids</taxon>
        <taxon>fabids</taxon>
        <taxon>Malpighiales</taxon>
        <taxon>Salicaceae</taxon>
        <taxon>Saliceae</taxon>
        <taxon>Populus</taxon>
    </lineage>
</organism>